<dbReference type="HOGENOM" id="CLU_000288_63_0_1"/>
<dbReference type="InterPro" id="IPR008271">
    <property type="entry name" value="Ser/Thr_kinase_AS"/>
</dbReference>
<dbReference type="Proteomes" id="UP000008144">
    <property type="component" value="Unassembled WGS sequence"/>
</dbReference>
<dbReference type="Ensembl" id="ENSCINT00000019808.3">
    <property type="protein sequence ID" value="ENSCINP00000019808.3"/>
    <property type="gene ID" value="ENSCING00000009748.3"/>
</dbReference>
<sequence length="420" mass="48176">MAVMDGEKKEELPDINTAKEFYSKYEPKEILGRGVSSCVRRCVDKKTRGEFAVKIIDLTDGSNKISEELRQVTHNEINILKEVSGHVHIIELVDVFETSTFIFLIFQLLKRGELFDYLTEVVKFGERQTRSTMRSLLEAVAYLHSQNIVHRDLKPENILLDDDLNLHLSDFGFSTKIENGKYFTELYGTPGYMSPEMLKCTVDEHHHGYGVEIDIWACGVIMYTLLAGAPPFWHRRQMIMLRRIMEGQYSFPSPDWDDISESARDLVSKMLVVDPTKRLTAEMALAHPFFQQVEDTSRYSAKPFNARRKFRVAVHTIVAYHRMAAQVHQHRPLQRAVAARDPYSVKCLRRIIDASAFRIYGHWVKKAANQNRATLFENSSRADQRRLQELEEFASAVNEDGLLMCPISSAGNSLIPQSVS</sequence>
<keyword evidence="5" id="KW-0808">Transferase</keyword>
<dbReference type="GO" id="GO:0005964">
    <property type="term" value="C:phosphorylase kinase complex"/>
    <property type="evidence" value="ECO:0000318"/>
    <property type="project" value="GO_Central"/>
</dbReference>
<keyword evidence="6 12" id="KW-0547">Nucleotide-binding</keyword>
<dbReference type="GO" id="GO:0005516">
    <property type="term" value="F:calmodulin binding"/>
    <property type="evidence" value="ECO:0007669"/>
    <property type="project" value="UniProtKB-KW"/>
</dbReference>
<dbReference type="GO" id="GO:0005737">
    <property type="term" value="C:cytoplasm"/>
    <property type="evidence" value="ECO:0000318"/>
    <property type="project" value="GO_Central"/>
</dbReference>
<feature type="domain" description="Protein kinase" evidence="14">
    <location>
        <begin position="25"/>
        <end position="290"/>
    </location>
</feature>
<keyword evidence="16" id="KW-1185">Reference proteome</keyword>
<dbReference type="PROSITE" id="PS00107">
    <property type="entry name" value="PROTEIN_KINASE_ATP"/>
    <property type="match status" value="1"/>
</dbReference>
<dbReference type="PROSITE" id="PS00108">
    <property type="entry name" value="PROTEIN_KINASE_ST"/>
    <property type="match status" value="1"/>
</dbReference>
<comment type="subunit">
    <text evidence="11">Hexadecamer of 4 heterotetramers, each composed of alpha, beta, gamma, and delta subunits. Alpha (PHKA1 or PHKA2) and beta (PHKB) are regulatory subunits, gamma (PHKG1 or PHKG2) is the catalytic subunit, and delta is calmodulin.</text>
</comment>
<keyword evidence="7" id="KW-0418">Kinase</keyword>
<reference evidence="15" key="3">
    <citation type="submission" date="2025-09" db="UniProtKB">
        <authorList>
            <consortium name="Ensembl"/>
        </authorList>
    </citation>
    <scope>IDENTIFICATION</scope>
</reference>
<dbReference type="Gene3D" id="3.30.200.20">
    <property type="entry name" value="Phosphorylase Kinase, domain 1"/>
    <property type="match status" value="1"/>
</dbReference>
<dbReference type="Pfam" id="PF00069">
    <property type="entry name" value="Pkinase"/>
    <property type="match status" value="1"/>
</dbReference>
<dbReference type="FunFam" id="3.30.200.20:FF:000138">
    <property type="entry name" value="Phosphorylase b kinase gamma catalytic chain, liver/testis"/>
    <property type="match status" value="1"/>
</dbReference>
<dbReference type="STRING" id="7719.ENSCINP00000019808"/>
<dbReference type="RefSeq" id="XP_002120787.1">
    <property type="nucleotide sequence ID" value="XM_002120751.4"/>
</dbReference>
<evidence type="ECO:0000256" key="10">
    <source>
        <dbReference type="ARBA" id="ARBA00023277"/>
    </source>
</evidence>
<evidence type="ECO:0000256" key="3">
    <source>
        <dbReference type="ARBA" id="ARBA00022527"/>
    </source>
</evidence>
<proteinExistence type="inferred from homology"/>
<evidence type="ECO:0000256" key="11">
    <source>
        <dbReference type="ARBA" id="ARBA00025890"/>
    </source>
</evidence>
<accession>A0A1W2W482</accession>
<dbReference type="InParanoid" id="F7ACA9"/>
<evidence type="ECO:0000256" key="9">
    <source>
        <dbReference type="ARBA" id="ARBA00022860"/>
    </source>
</evidence>
<evidence type="ECO:0000256" key="2">
    <source>
        <dbReference type="ARBA" id="ARBA00012432"/>
    </source>
</evidence>
<dbReference type="SUPFAM" id="SSF56112">
    <property type="entry name" value="Protein kinase-like (PK-like)"/>
    <property type="match status" value="1"/>
</dbReference>
<dbReference type="KEGG" id="cin:100182979"/>
<dbReference type="InterPro" id="IPR017441">
    <property type="entry name" value="Protein_kinase_ATP_BS"/>
</dbReference>
<keyword evidence="8 12" id="KW-0067">ATP-binding</keyword>
<accession>F7ACA9</accession>
<dbReference type="Gene3D" id="1.10.510.10">
    <property type="entry name" value="Transferase(Phosphotransferase) domain 1"/>
    <property type="match status" value="1"/>
</dbReference>
<dbReference type="OrthoDB" id="419455at2759"/>
<keyword evidence="10" id="KW-0119">Carbohydrate metabolism</keyword>
<evidence type="ECO:0000256" key="4">
    <source>
        <dbReference type="ARBA" id="ARBA00022600"/>
    </source>
</evidence>
<evidence type="ECO:0000256" key="12">
    <source>
        <dbReference type="PROSITE-ProRule" id="PRU10141"/>
    </source>
</evidence>
<dbReference type="PROSITE" id="PS50011">
    <property type="entry name" value="PROTEIN_KINASE_DOM"/>
    <property type="match status" value="1"/>
</dbReference>
<evidence type="ECO:0000256" key="6">
    <source>
        <dbReference type="ARBA" id="ARBA00022741"/>
    </source>
</evidence>
<dbReference type="FunCoup" id="F7ACA9">
    <property type="interactions" value="307"/>
</dbReference>
<reference evidence="15" key="2">
    <citation type="submission" date="2025-08" db="UniProtKB">
        <authorList>
            <consortium name="Ensembl"/>
        </authorList>
    </citation>
    <scope>IDENTIFICATION</scope>
</reference>
<dbReference type="OMA" id="CHYRRAK"/>
<name>F7ACA9_CIOIN</name>
<dbReference type="GO" id="GO:0005524">
    <property type="term" value="F:ATP binding"/>
    <property type="evidence" value="ECO:0007669"/>
    <property type="project" value="UniProtKB-UniRule"/>
</dbReference>
<keyword evidence="3 13" id="KW-0723">Serine/threonine-protein kinase</keyword>
<dbReference type="PRINTS" id="PR01049">
    <property type="entry name" value="PHOSPHBKNASE"/>
</dbReference>
<evidence type="ECO:0000256" key="5">
    <source>
        <dbReference type="ARBA" id="ARBA00022679"/>
    </source>
</evidence>
<dbReference type="InterPro" id="IPR000719">
    <property type="entry name" value="Prot_kinase_dom"/>
</dbReference>
<reference evidence="16" key="1">
    <citation type="journal article" date="2002" name="Science">
        <title>The draft genome of Ciona intestinalis: insights into chordate and vertebrate origins.</title>
        <authorList>
            <person name="Dehal P."/>
            <person name="Satou Y."/>
            <person name="Campbell R.K."/>
            <person name="Chapman J."/>
            <person name="Degnan B."/>
            <person name="De Tomaso A."/>
            <person name="Davidson B."/>
            <person name="Di Gregorio A."/>
            <person name="Gelpke M."/>
            <person name="Goodstein D.M."/>
            <person name="Harafuji N."/>
            <person name="Hastings K.E."/>
            <person name="Ho I."/>
            <person name="Hotta K."/>
            <person name="Huang W."/>
            <person name="Kawashima T."/>
            <person name="Lemaire P."/>
            <person name="Martinez D."/>
            <person name="Meinertzhagen I.A."/>
            <person name="Necula S."/>
            <person name="Nonaka M."/>
            <person name="Putnam N."/>
            <person name="Rash S."/>
            <person name="Saiga H."/>
            <person name="Satake M."/>
            <person name="Terry A."/>
            <person name="Yamada L."/>
            <person name="Wang H.G."/>
            <person name="Awazu S."/>
            <person name="Azumi K."/>
            <person name="Boore J."/>
            <person name="Branno M."/>
            <person name="Chin-Bow S."/>
            <person name="DeSantis R."/>
            <person name="Doyle S."/>
            <person name="Francino P."/>
            <person name="Keys D.N."/>
            <person name="Haga S."/>
            <person name="Hayashi H."/>
            <person name="Hino K."/>
            <person name="Imai K.S."/>
            <person name="Inaba K."/>
            <person name="Kano S."/>
            <person name="Kobayashi K."/>
            <person name="Kobayashi M."/>
            <person name="Lee B.I."/>
            <person name="Makabe K.W."/>
            <person name="Manohar C."/>
            <person name="Matassi G."/>
            <person name="Medina M."/>
            <person name="Mochizuki Y."/>
            <person name="Mount S."/>
            <person name="Morishita T."/>
            <person name="Miura S."/>
            <person name="Nakayama A."/>
            <person name="Nishizaka S."/>
            <person name="Nomoto H."/>
            <person name="Ohta F."/>
            <person name="Oishi K."/>
            <person name="Rigoutsos I."/>
            <person name="Sano M."/>
            <person name="Sasaki A."/>
            <person name="Sasakura Y."/>
            <person name="Shoguchi E."/>
            <person name="Shin-i T."/>
            <person name="Spagnuolo A."/>
            <person name="Stainier D."/>
            <person name="Suzuki M.M."/>
            <person name="Tassy O."/>
            <person name="Takatori N."/>
            <person name="Tokuoka M."/>
            <person name="Yagi K."/>
            <person name="Yoshizaki F."/>
            <person name="Wada S."/>
            <person name="Zhang C."/>
            <person name="Hyatt P.D."/>
            <person name="Larimer F."/>
            <person name="Detter C."/>
            <person name="Doggett N."/>
            <person name="Glavina T."/>
            <person name="Hawkins T."/>
            <person name="Richardson P."/>
            <person name="Lucas S."/>
            <person name="Kohara Y."/>
            <person name="Levine M."/>
            <person name="Satoh N."/>
            <person name="Rokhsar D.S."/>
        </authorList>
    </citation>
    <scope>NUCLEOTIDE SEQUENCE [LARGE SCALE GENOMIC DNA]</scope>
</reference>
<organism evidence="15 16">
    <name type="scientific">Ciona intestinalis</name>
    <name type="common">Transparent sea squirt</name>
    <name type="synonym">Ascidia intestinalis</name>
    <dbReference type="NCBI Taxonomy" id="7719"/>
    <lineage>
        <taxon>Eukaryota</taxon>
        <taxon>Metazoa</taxon>
        <taxon>Chordata</taxon>
        <taxon>Tunicata</taxon>
        <taxon>Ascidiacea</taxon>
        <taxon>Phlebobranchia</taxon>
        <taxon>Cionidae</taxon>
        <taxon>Ciona</taxon>
    </lineage>
</organism>
<dbReference type="GO" id="GO:0005977">
    <property type="term" value="P:glycogen metabolic process"/>
    <property type="evidence" value="ECO:0000318"/>
    <property type="project" value="GO_Central"/>
</dbReference>
<comment type="similarity">
    <text evidence="13">Belongs to the protein kinase superfamily.</text>
</comment>
<dbReference type="InterPro" id="IPR011009">
    <property type="entry name" value="Kinase-like_dom_sf"/>
</dbReference>
<dbReference type="SMART" id="SM00220">
    <property type="entry name" value="S_TKc"/>
    <property type="match status" value="1"/>
</dbReference>
<evidence type="ECO:0000313" key="16">
    <source>
        <dbReference type="Proteomes" id="UP000008144"/>
    </source>
</evidence>
<comment type="catalytic activity">
    <reaction evidence="1">
        <text>2 ATP + phosphorylase b = 2 ADP + phosphorylase a.</text>
        <dbReference type="EC" id="2.7.11.19"/>
    </reaction>
</comment>
<dbReference type="PANTHER" id="PTHR24347">
    <property type="entry name" value="SERINE/THREONINE-PROTEIN KINASE"/>
    <property type="match status" value="1"/>
</dbReference>
<gene>
    <name evidence="15" type="primary">LOC100182979</name>
</gene>
<dbReference type="FunFam" id="1.10.510.10:FF:001430">
    <property type="entry name" value="phosphorylase b kinase gamma catalytic chain, skeletal muscle/heart isoform"/>
    <property type="match status" value="1"/>
</dbReference>
<feature type="binding site" evidence="12">
    <location>
        <position position="54"/>
    </location>
    <ligand>
        <name>ATP</name>
        <dbReference type="ChEBI" id="CHEBI:30616"/>
    </ligand>
</feature>
<dbReference type="GeneTree" id="ENSGT00940000168587"/>
<evidence type="ECO:0000313" key="15">
    <source>
        <dbReference type="Ensembl" id="ENSCINP00000019808.3"/>
    </source>
</evidence>
<evidence type="ECO:0000256" key="8">
    <source>
        <dbReference type="ARBA" id="ARBA00022840"/>
    </source>
</evidence>
<dbReference type="EC" id="2.7.11.19" evidence="2"/>
<evidence type="ECO:0000259" key="14">
    <source>
        <dbReference type="PROSITE" id="PS50011"/>
    </source>
</evidence>
<dbReference type="GO" id="GO:0004689">
    <property type="term" value="F:phosphorylase kinase activity"/>
    <property type="evidence" value="ECO:0000318"/>
    <property type="project" value="GO_Central"/>
</dbReference>
<dbReference type="AlphaFoldDB" id="F7ACA9"/>
<keyword evidence="4" id="KW-0321">Glycogen metabolism</keyword>
<dbReference type="GO" id="GO:0007165">
    <property type="term" value="P:signal transduction"/>
    <property type="evidence" value="ECO:0000318"/>
    <property type="project" value="GO_Central"/>
</dbReference>
<dbReference type="GeneID" id="100182979"/>
<evidence type="ECO:0000256" key="7">
    <source>
        <dbReference type="ARBA" id="ARBA00022777"/>
    </source>
</evidence>
<evidence type="ECO:0000256" key="13">
    <source>
        <dbReference type="RuleBase" id="RU000304"/>
    </source>
</evidence>
<evidence type="ECO:0000256" key="1">
    <source>
        <dbReference type="ARBA" id="ARBA00001674"/>
    </source>
</evidence>
<dbReference type="InterPro" id="IPR002291">
    <property type="entry name" value="Phosph_kin_gamma"/>
</dbReference>
<keyword evidence="9" id="KW-0112">Calmodulin-binding</keyword>
<protein>
    <recommendedName>
        <fullName evidence="2">phosphorylase kinase</fullName>
        <ecNumber evidence="2">2.7.11.19</ecNumber>
    </recommendedName>
</protein>